<sequence length="27" mass="3366">MVIQYLEFTFWVVKTELRCLLMEVPYN</sequence>
<evidence type="ECO:0000313" key="1">
    <source>
        <dbReference type="EMBL" id="JAH60496.1"/>
    </source>
</evidence>
<reference evidence="1" key="2">
    <citation type="journal article" date="2015" name="Fish Shellfish Immunol.">
        <title>Early steps in the European eel (Anguilla anguilla)-Vibrio vulnificus interaction in the gills: Role of the RtxA13 toxin.</title>
        <authorList>
            <person name="Callol A."/>
            <person name="Pajuelo D."/>
            <person name="Ebbesson L."/>
            <person name="Teles M."/>
            <person name="MacKenzie S."/>
            <person name="Amaro C."/>
        </authorList>
    </citation>
    <scope>NUCLEOTIDE SEQUENCE</scope>
</reference>
<reference evidence="1" key="1">
    <citation type="submission" date="2014-11" db="EMBL/GenBank/DDBJ databases">
        <authorList>
            <person name="Amaro Gonzalez C."/>
        </authorList>
    </citation>
    <scope>NUCLEOTIDE SEQUENCE</scope>
</reference>
<name>A0A0E9U3W5_ANGAN</name>
<proteinExistence type="predicted"/>
<protein>
    <submittedName>
        <fullName evidence="1">Uncharacterized protein</fullName>
    </submittedName>
</protein>
<dbReference type="EMBL" id="GBXM01048081">
    <property type="protein sequence ID" value="JAH60496.1"/>
    <property type="molecule type" value="Transcribed_RNA"/>
</dbReference>
<dbReference type="AlphaFoldDB" id="A0A0E9U3W5"/>
<organism evidence="1">
    <name type="scientific">Anguilla anguilla</name>
    <name type="common">European freshwater eel</name>
    <name type="synonym">Muraena anguilla</name>
    <dbReference type="NCBI Taxonomy" id="7936"/>
    <lineage>
        <taxon>Eukaryota</taxon>
        <taxon>Metazoa</taxon>
        <taxon>Chordata</taxon>
        <taxon>Craniata</taxon>
        <taxon>Vertebrata</taxon>
        <taxon>Euteleostomi</taxon>
        <taxon>Actinopterygii</taxon>
        <taxon>Neopterygii</taxon>
        <taxon>Teleostei</taxon>
        <taxon>Anguilliformes</taxon>
        <taxon>Anguillidae</taxon>
        <taxon>Anguilla</taxon>
    </lineage>
</organism>
<accession>A0A0E9U3W5</accession>